<dbReference type="VEuPathDB" id="FungiDB:MPH_02230"/>
<dbReference type="Proteomes" id="UP000007129">
    <property type="component" value="Unassembled WGS sequence"/>
</dbReference>
<dbReference type="Gene3D" id="3.40.50.720">
    <property type="entry name" value="NAD(P)-binding Rossmann-like Domain"/>
    <property type="match status" value="1"/>
</dbReference>
<dbReference type="GO" id="GO:0016491">
    <property type="term" value="F:oxidoreductase activity"/>
    <property type="evidence" value="ECO:0007669"/>
    <property type="project" value="InterPro"/>
</dbReference>
<dbReference type="PANTHER" id="PTHR45033:SF2">
    <property type="entry name" value="ZINC-TYPE ALCOHOL DEHYDROGENASE-LIKE PROTEIN C1773.06C"/>
    <property type="match status" value="1"/>
</dbReference>
<dbReference type="InterPro" id="IPR013149">
    <property type="entry name" value="ADH-like_C"/>
</dbReference>
<dbReference type="InterPro" id="IPR036291">
    <property type="entry name" value="NAD(P)-bd_dom_sf"/>
</dbReference>
<evidence type="ECO:0000256" key="1">
    <source>
        <dbReference type="SAM" id="MobiDB-lite"/>
    </source>
</evidence>
<dbReference type="OrthoDB" id="9930022at2759"/>
<dbReference type="InParanoid" id="K2S690"/>
<dbReference type="InterPro" id="IPR013154">
    <property type="entry name" value="ADH-like_N"/>
</dbReference>
<reference evidence="3 4" key="1">
    <citation type="journal article" date="2012" name="BMC Genomics">
        <title>Tools to kill: Genome of one of the most destructive plant pathogenic fungi Macrophomina phaseolina.</title>
        <authorList>
            <person name="Islam M.S."/>
            <person name="Haque M.S."/>
            <person name="Islam M.M."/>
            <person name="Emdad E.M."/>
            <person name="Halim A."/>
            <person name="Hossen Q.M.M."/>
            <person name="Hossain M.Z."/>
            <person name="Ahmed B."/>
            <person name="Rahim S."/>
            <person name="Rahman M.S."/>
            <person name="Alam M.M."/>
            <person name="Hou S."/>
            <person name="Wan X."/>
            <person name="Saito J.A."/>
            <person name="Alam M."/>
        </authorList>
    </citation>
    <scope>NUCLEOTIDE SEQUENCE [LARGE SCALE GENOMIC DNA]</scope>
    <source>
        <strain evidence="3 4">MS6</strain>
    </source>
</reference>
<feature type="domain" description="Enoyl reductase (ER)" evidence="2">
    <location>
        <begin position="32"/>
        <end position="353"/>
    </location>
</feature>
<evidence type="ECO:0000313" key="3">
    <source>
        <dbReference type="EMBL" id="EKG20507.1"/>
    </source>
</evidence>
<feature type="region of interest" description="Disordered" evidence="1">
    <location>
        <begin position="1"/>
        <end position="20"/>
    </location>
</feature>
<feature type="compositionally biased region" description="Polar residues" evidence="1">
    <location>
        <begin position="1"/>
        <end position="14"/>
    </location>
</feature>
<proteinExistence type="predicted"/>
<gene>
    <name evidence="3" type="ORF">MPH_02230</name>
</gene>
<organism evidence="3 4">
    <name type="scientific">Macrophomina phaseolina (strain MS6)</name>
    <name type="common">Charcoal rot fungus</name>
    <dbReference type="NCBI Taxonomy" id="1126212"/>
    <lineage>
        <taxon>Eukaryota</taxon>
        <taxon>Fungi</taxon>
        <taxon>Dikarya</taxon>
        <taxon>Ascomycota</taxon>
        <taxon>Pezizomycotina</taxon>
        <taxon>Dothideomycetes</taxon>
        <taxon>Dothideomycetes incertae sedis</taxon>
        <taxon>Botryosphaeriales</taxon>
        <taxon>Botryosphaeriaceae</taxon>
        <taxon>Macrophomina</taxon>
    </lineage>
</organism>
<dbReference type="SMART" id="SM00829">
    <property type="entry name" value="PKS_ER"/>
    <property type="match status" value="1"/>
</dbReference>
<sequence length="416" mass="44656">MSNPSNTDPTTENGLTEIPKTTKRWVIRNFTGPDGLEMEDAPIPELGPNDVLVKLSAASLNYRDLVMARGAYPWALPPPDTPIVPTSDGAGTVVARGTHVRSLRPGDAVATVMNGDHQFGALKPQHLERVLGGSLPGCLAEYQVFPETYLIPLPTNLDFLEGSTLACAALTAWDALFGLEGKPVRPGQWVVTQGSGGLAKAAGAKVIATTSSDKKAQRLRDLGADHVINYKDVPDWGKKAKELTPGQEGVDLVVDVGGAPTVKQSLESVKQGGIVALVGFRGGNSDDQPKLMDMFFHFCIVRTVFVGPRTQYEEMNRVIEAQKIKPAIDERVFEFGDARDAFKYMETQQHFGKECDIIGESLPTTMISANFAPVVTKGPGVGCTVMKPADYLNEPVNQMGYHFSKGKGGGVGCTVM</sequence>
<comment type="caution">
    <text evidence="3">The sequence shown here is derived from an EMBL/GenBank/DDBJ whole genome shotgun (WGS) entry which is preliminary data.</text>
</comment>
<protein>
    <submittedName>
        <fullName evidence="3">Alcohol dehydrogenase superfamily zinc-containing</fullName>
    </submittedName>
</protein>
<dbReference type="InterPro" id="IPR052711">
    <property type="entry name" value="Zinc_ADH-like"/>
</dbReference>
<dbReference type="STRING" id="1126212.K2S690"/>
<dbReference type="InterPro" id="IPR011032">
    <property type="entry name" value="GroES-like_sf"/>
</dbReference>
<dbReference type="Pfam" id="PF00107">
    <property type="entry name" value="ADH_zinc_N"/>
    <property type="match status" value="1"/>
</dbReference>
<dbReference type="Gene3D" id="3.90.180.10">
    <property type="entry name" value="Medium-chain alcohol dehydrogenases, catalytic domain"/>
    <property type="match status" value="1"/>
</dbReference>
<accession>K2S690</accession>
<dbReference type="InterPro" id="IPR020843">
    <property type="entry name" value="ER"/>
</dbReference>
<dbReference type="Pfam" id="PF08240">
    <property type="entry name" value="ADH_N"/>
    <property type="match status" value="1"/>
</dbReference>
<dbReference type="SUPFAM" id="SSF51735">
    <property type="entry name" value="NAD(P)-binding Rossmann-fold domains"/>
    <property type="match status" value="1"/>
</dbReference>
<dbReference type="eggNOG" id="KOG1198">
    <property type="taxonomic scope" value="Eukaryota"/>
</dbReference>
<dbReference type="PANTHER" id="PTHR45033">
    <property type="match status" value="1"/>
</dbReference>
<evidence type="ECO:0000313" key="4">
    <source>
        <dbReference type="Proteomes" id="UP000007129"/>
    </source>
</evidence>
<evidence type="ECO:0000259" key="2">
    <source>
        <dbReference type="SMART" id="SM00829"/>
    </source>
</evidence>
<dbReference type="HOGENOM" id="CLU_026673_3_4_1"/>
<name>K2S690_MACPH</name>
<dbReference type="SUPFAM" id="SSF50129">
    <property type="entry name" value="GroES-like"/>
    <property type="match status" value="1"/>
</dbReference>
<dbReference type="CDD" id="cd08276">
    <property type="entry name" value="MDR7"/>
    <property type="match status" value="1"/>
</dbReference>
<dbReference type="AlphaFoldDB" id="K2S690"/>
<dbReference type="EMBL" id="AHHD01000085">
    <property type="protein sequence ID" value="EKG20507.1"/>
    <property type="molecule type" value="Genomic_DNA"/>
</dbReference>